<keyword evidence="1" id="KW-0732">Signal</keyword>
<reference evidence="2 3" key="1">
    <citation type="submission" date="2018-06" db="EMBL/GenBank/DDBJ databases">
        <title>The draft genome sequence of Crocinitomix sp. SM1701.</title>
        <authorList>
            <person name="Zhang X."/>
        </authorList>
    </citation>
    <scope>NUCLEOTIDE SEQUENCE [LARGE SCALE GENOMIC DNA]</scope>
    <source>
        <strain evidence="2 3">SM1701</strain>
    </source>
</reference>
<evidence type="ECO:0000256" key="1">
    <source>
        <dbReference type="SAM" id="SignalP"/>
    </source>
</evidence>
<proteinExistence type="predicted"/>
<dbReference type="EMBL" id="QKSB01000003">
    <property type="protein sequence ID" value="PZE17490.1"/>
    <property type="molecule type" value="Genomic_DNA"/>
</dbReference>
<feature type="chain" id="PRO_5016168394" description="DUF4270 domain-containing protein" evidence="1">
    <location>
        <begin position="20"/>
        <end position="519"/>
    </location>
</feature>
<sequence length="519" mass="57188">MYKILFVILLTFVGFSACKKEPTTWSPNWATPLIKGKLTIENLLPDNSKTNSDGYGSLVFKDTLYSFRIDTLIKLPDTSLITKSAIAFPAITLSPGNTITNPGIDQLYDLGQIQLKKVIIAEGKGFIEISSPWPGKTKATFIFPKVKDANGIAFEQVYFLEAGSISNPFIVRDTFDLKDYTFDLTGANGDLSNNLTADFLMSSNETSSNFTVTNQDTVLLSLSFAGLKPKYAKGYFGQYDIEDQIDFKFPQVKKLAGAIMIDSVRMDLEIRNGFDIIAQSKINNLIGKNTLTGQSVALNFPLLNQSVNLNPANGGLYNNTPSNYLVSINSFNSNIIPFLVNLPDSLDFGYALTINPFGNIGGGTDQFFPNSRINLMMDAELPLSFSLNNFSLRDTFDVDFDLPKELVSGSISLQYTNLFPIAGTTKLYLLNGTGEVLDSITGDGSIIAANHDPITYLNTASQNIIQYDLSQNQLENLAIANQISFAVTLNSYQNNQVKVNINDYFDFKLISNLNLKLAF</sequence>
<dbReference type="OrthoDB" id="907411at2"/>
<dbReference type="Proteomes" id="UP000249248">
    <property type="component" value="Unassembled WGS sequence"/>
</dbReference>
<dbReference type="PROSITE" id="PS51257">
    <property type="entry name" value="PROKAR_LIPOPROTEIN"/>
    <property type="match status" value="1"/>
</dbReference>
<evidence type="ECO:0000313" key="3">
    <source>
        <dbReference type="Proteomes" id="UP000249248"/>
    </source>
</evidence>
<dbReference type="AlphaFoldDB" id="A0A2W1N1Q7"/>
<gene>
    <name evidence="2" type="ORF">DNU06_06585</name>
</gene>
<accession>A0A2W1N1Q7</accession>
<keyword evidence="3" id="KW-1185">Reference proteome</keyword>
<feature type="signal peptide" evidence="1">
    <location>
        <begin position="1"/>
        <end position="19"/>
    </location>
</feature>
<protein>
    <recommendedName>
        <fullName evidence="4">DUF4270 domain-containing protein</fullName>
    </recommendedName>
</protein>
<name>A0A2W1N1Q7_9FLAO</name>
<evidence type="ECO:0008006" key="4">
    <source>
        <dbReference type="Google" id="ProtNLM"/>
    </source>
</evidence>
<evidence type="ECO:0000313" key="2">
    <source>
        <dbReference type="EMBL" id="PZE17490.1"/>
    </source>
</evidence>
<comment type="caution">
    <text evidence="2">The sequence shown here is derived from an EMBL/GenBank/DDBJ whole genome shotgun (WGS) entry which is preliminary data.</text>
</comment>
<organism evidence="2 3">
    <name type="scientific">Putridiphycobacter roseus</name>
    <dbReference type="NCBI Taxonomy" id="2219161"/>
    <lineage>
        <taxon>Bacteria</taxon>
        <taxon>Pseudomonadati</taxon>
        <taxon>Bacteroidota</taxon>
        <taxon>Flavobacteriia</taxon>
        <taxon>Flavobacteriales</taxon>
        <taxon>Crocinitomicaceae</taxon>
        <taxon>Putridiphycobacter</taxon>
    </lineage>
</organism>
<dbReference type="RefSeq" id="WP_111062451.1">
    <property type="nucleotide sequence ID" value="NZ_JBHUCU010000027.1"/>
</dbReference>